<keyword evidence="2" id="KW-1185">Reference proteome</keyword>
<gene>
    <name evidence="1" type="ORF">ACGFZB_17680</name>
</gene>
<organism evidence="1 2">
    <name type="scientific">Streptomyces cinerochromogenes</name>
    <dbReference type="NCBI Taxonomy" id="66422"/>
    <lineage>
        <taxon>Bacteria</taxon>
        <taxon>Bacillati</taxon>
        <taxon>Actinomycetota</taxon>
        <taxon>Actinomycetes</taxon>
        <taxon>Kitasatosporales</taxon>
        <taxon>Streptomycetaceae</taxon>
        <taxon>Streptomyces</taxon>
    </lineage>
</organism>
<dbReference type="RefSeq" id="WP_351443490.1">
    <property type="nucleotide sequence ID" value="NZ_JBICYV010000008.1"/>
</dbReference>
<dbReference type="EMBL" id="JBICYV010000008">
    <property type="protein sequence ID" value="MFG3012250.1"/>
    <property type="molecule type" value="Genomic_DNA"/>
</dbReference>
<name>A0ABW7B5Y7_9ACTN</name>
<dbReference type="Proteomes" id="UP001604267">
    <property type="component" value="Unassembled WGS sequence"/>
</dbReference>
<reference evidence="1 2" key="1">
    <citation type="submission" date="2024-10" db="EMBL/GenBank/DDBJ databases">
        <title>The Natural Products Discovery Center: Release of the First 8490 Sequenced Strains for Exploring Actinobacteria Biosynthetic Diversity.</title>
        <authorList>
            <person name="Kalkreuter E."/>
            <person name="Kautsar S.A."/>
            <person name="Yang D."/>
            <person name="Bader C.D."/>
            <person name="Teijaro C.N."/>
            <person name="Fluegel L."/>
            <person name="Davis C.M."/>
            <person name="Simpson J.R."/>
            <person name="Lauterbach L."/>
            <person name="Steele A.D."/>
            <person name="Gui C."/>
            <person name="Meng S."/>
            <person name="Li G."/>
            <person name="Viehrig K."/>
            <person name="Ye F."/>
            <person name="Su P."/>
            <person name="Kiefer A.F."/>
            <person name="Nichols A."/>
            <person name="Cepeda A.J."/>
            <person name="Yan W."/>
            <person name="Fan B."/>
            <person name="Jiang Y."/>
            <person name="Adhikari A."/>
            <person name="Zheng C.-J."/>
            <person name="Schuster L."/>
            <person name="Cowan T.M."/>
            <person name="Smanski M.J."/>
            <person name="Chevrette M.G."/>
            <person name="De Carvalho L.P.S."/>
            <person name="Shen B."/>
        </authorList>
    </citation>
    <scope>NUCLEOTIDE SEQUENCE [LARGE SCALE GENOMIC DNA]</scope>
    <source>
        <strain evidence="1 2">NPDC048320</strain>
    </source>
</reference>
<evidence type="ECO:0008006" key="3">
    <source>
        <dbReference type="Google" id="ProtNLM"/>
    </source>
</evidence>
<protein>
    <recommendedName>
        <fullName evidence="3">Resolvase/invertase-type recombinase catalytic domain-containing protein</fullName>
    </recommendedName>
</protein>
<evidence type="ECO:0000313" key="1">
    <source>
        <dbReference type="EMBL" id="MFG3012250.1"/>
    </source>
</evidence>
<proteinExistence type="predicted"/>
<evidence type="ECO:0000313" key="2">
    <source>
        <dbReference type="Proteomes" id="UP001604267"/>
    </source>
</evidence>
<accession>A0ABW7B5Y7</accession>
<comment type="caution">
    <text evidence="1">The sequence shown here is derived from an EMBL/GenBank/DDBJ whole genome shotgun (WGS) entry which is preliminary data.</text>
</comment>
<sequence>MVVAEFVDQADPLGDRDGCPGWHNALTAVEEGKAMGIITPLMVMLSRGKVEHLAAWQRRTGAYLLTSSVIDTPEANGLLTQGAA</sequence>